<feature type="compositionally biased region" description="Low complexity" evidence="1">
    <location>
        <begin position="149"/>
        <end position="158"/>
    </location>
</feature>
<proteinExistence type="predicted"/>
<dbReference type="GeneID" id="1684945"/>
<organismHost>
    <name type="scientific">Panthera leo</name>
    <name type="common">Lion</name>
    <dbReference type="NCBI Taxonomy" id="9689"/>
</organismHost>
<dbReference type="KEGG" id="vg:1684945"/>
<organismHost>
    <name type="scientific">Bos taurus</name>
    <name type="common">Bovine</name>
    <dbReference type="NCBI Taxonomy" id="9913"/>
</organismHost>
<evidence type="ECO:0008006" key="3">
    <source>
        <dbReference type="Google" id="ProtNLM"/>
    </source>
</evidence>
<sequence>MAMFVQKLKGGFSDNDIPRMAPLPGAPRLKLTNYFKFPPEEDENTPSEVQKAELEGIDSDSSSGSDNVFYENLPDPPKTPGFEESNSEESNNGERQYDYYKDKDFKFKPQDEDTSSDDESAVADFIKCQARGLSSSESDGEPYSRQKMSSPITISDSSSGEEDVVKQQFTGKKKRGISSTCNSDSGPLRRRQRTKHPHEYDSSTSSDDEEPGEHSRDVRRHAMLTQPLMTVNKSYNWPWID</sequence>
<name>A0A858PWP5_BHV4</name>
<accession>A0A858PWP5</accession>
<dbReference type="EMBL" id="MN551083">
    <property type="protein sequence ID" value="QJC19121.1"/>
    <property type="molecule type" value="Genomic_DNA"/>
</dbReference>
<evidence type="ECO:0000256" key="1">
    <source>
        <dbReference type="SAM" id="MobiDB-lite"/>
    </source>
</evidence>
<feature type="region of interest" description="Disordered" evidence="1">
    <location>
        <begin position="1"/>
        <end position="225"/>
    </location>
</feature>
<evidence type="ECO:0000313" key="2">
    <source>
        <dbReference type="EMBL" id="QJC19121.1"/>
    </source>
</evidence>
<feature type="compositionally biased region" description="Basic and acidic residues" evidence="1">
    <location>
        <begin position="95"/>
        <end position="111"/>
    </location>
</feature>
<organism evidence="2">
    <name type="scientific">Bovine herpesvirus 4</name>
    <name type="common">BoHV-4</name>
    <name type="synonym">Movar virus</name>
    <dbReference type="NCBI Taxonomy" id="10385"/>
    <lineage>
        <taxon>Viruses</taxon>
        <taxon>Duplodnaviria</taxon>
        <taxon>Heunggongvirae</taxon>
        <taxon>Peploviricota</taxon>
        <taxon>Herviviricetes</taxon>
        <taxon>Herpesvirales</taxon>
        <taxon>Orthoherpesviridae</taxon>
        <taxon>Gammaherpesvirinae</taxon>
        <taxon>Rhadinovirus</taxon>
        <taxon>Rhadinovirus bovinegamma4</taxon>
    </lineage>
</organism>
<organismHost>
    <name type="scientific">Felis catus</name>
    <name type="common">Cat</name>
    <name type="synonym">Felis silvestris catus</name>
    <dbReference type="NCBI Taxonomy" id="9685"/>
</organismHost>
<feature type="compositionally biased region" description="Acidic residues" evidence="1">
    <location>
        <begin position="112"/>
        <end position="121"/>
    </location>
</feature>
<reference evidence="2" key="1">
    <citation type="submission" date="2019-10" db="EMBL/GenBank/DDBJ databases">
        <title>Experimental infection of calves with contemporary bovine gammaherpesvirus type 4.</title>
        <authorList>
            <person name="Bauermann F."/>
            <person name="Kutish G."/>
            <person name="Diel D."/>
            <person name="Falkenberg S."/>
            <person name="Martins M."/>
            <person name="Flores E."/>
        </authorList>
    </citation>
    <scope>NUCLEOTIDE SEQUENCE</scope>
    <source>
        <strain evidence="2">SD16-38</strain>
    </source>
</reference>
<protein>
    <recommendedName>
        <fullName evidence="3">Tegument protein G45</fullName>
    </recommendedName>
</protein>
<dbReference type="RefSeq" id="NP_076537.1">
    <property type="nucleotide sequence ID" value="NC_002665.1"/>
</dbReference>